<feature type="domain" description="Glycoside hydrolase family 2 immunoglobulin-like beta-sandwich" evidence="8">
    <location>
        <begin position="226"/>
        <end position="316"/>
    </location>
</feature>
<sequence>MRIILLCLLFSLSSCVVMQEDNSWIVTEKSLNGVWQFQLVNGEQGRSDIEPSAISSMIVPGHWKTVGLDYAGTVKYSRQVELAPLSANSRYWLIVGAADYASDITVNNQVLSRQEGYFLPHRTEITSAIFAGDNQVDILVHSPNEPLGEDWSLNKHLIKGVLNHHDTRPGGAWSDHGQDWNSGGIWGDVSIRQTGPVVINQLAIVPQLLEQNARLPKPGRRWPTAADITIELNSLQPIATELTFTLTERETGEVEQWTSRQQLEIGDNTVLATVPIKDRLLWWPWDWGKPNLYDLRVDVVVAGQVSDQHTTSAGFRQIVLDSDEKKFRINSHPYFIRGTNYIASQWLGEVSPKQYQADLGLMKEANINSVRVHAHVAGRVFYDLADEQGILVWQDFPLQWGYADTPQLKNAATKQAKAMTQLLSNHPSIVIWCGHNEPPWDASWMQYKYSSYRPEQNVVLTDEVYQTLRDAKDGRVVRKASYTHEHPWLGWYSGSYRDYADFSPPMIVSEFGAQAMPNWLMVQSLIGSSSPPPWPLSEEALATLAYHNYQSHETLNIAHIQQGESLSQFWNNSQEYQRVVTKFAAEHLRLRKDKGIAAIYQFMFVDSWPAITWSVVDVERQVKPAYTELAIAYQPVLPVVVFNPRDLVPKVTIMAINDTLQAWDNISLVVRNRYGKEQWRFEGLTLAPNQIQILVENKVLAGLSAAMEIVLLDSSGEVLAVNQYRAEDF</sequence>
<dbReference type="InterPro" id="IPR017853">
    <property type="entry name" value="GH"/>
</dbReference>
<dbReference type="SUPFAM" id="SSF49785">
    <property type="entry name" value="Galactose-binding domain-like"/>
    <property type="match status" value="1"/>
</dbReference>
<dbReference type="PATRIC" id="fig|1195763.3.peg.234"/>
<evidence type="ECO:0000256" key="2">
    <source>
        <dbReference type="ARBA" id="ARBA00007401"/>
    </source>
</evidence>
<accession>A0A0J1HB07</accession>
<organism evidence="11 12">
    <name type="scientific">Photobacterium aquae</name>
    <dbReference type="NCBI Taxonomy" id="1195763"/>
    <lineage>
        <taxon>Bacteria</taxon>
        <taxon>Pseudomonadati</taxon>
        <taxon>Pseudomonadota</taxon>
        <taxon>Gammaproteobacteria</taxon>
        <taxon>Vibrionales</taxon>
        <taxon>Vibrionaceae</taxon>
        <taxon>Photobacterium</taxon>
    </lineage>
</organism>
<dbReference type="Proteomes" id="UP000036097">
    <property type="component" value="Unassembled WGS sequence"/>
</dbReference>
<evidence type="ECO:0000256" key="7">
    <source>
        <dbReference type="SAM" id="SignalP"/>
    </source>
</evidence>
<dbReference type="InterPro" id="IPR050887">
    <property type="entry name" value="Beta-mannosidase_GH2"/>
</dbReference>
<dbReference type="InterPro" id="IPR006103">
    <property type="entry name" value="Glyco_hydro_2_cat"/>
</dbReference>
<dbReference type="SUPFAM" id="SSF51445">
    <property type="entry name" value="(Trans)glycosidases"/>
    <property type="match status" value="1"/>
</dbReference>
<dbReference type="AlphaFoldDB" id="A0A0J1HB07"/>
<dbReference type="OrthoDB" id="9758603at2"/>
<comment type="similarity">
    <text evidence="2">Belongs to the glycosyl hydrolase 2 family.</text>
</comment>
<dbReference type="Gene3D" id="3.20.20.80">
    <property type="entry name" value="Glycosidases"/>
    <property type="match status" value="1"/>
</dbReference>
<feature type="domain" description="Beta-mannosidase-like galactose-binding" evidence="10">
    <location>
        <begin position="75"/>
        <end position="159"/>
    </location>
</feature>
<evidence type="ECO:0000313" key="11">
    <source>
        <dbReference type="EMBL" id="KLV08840.1"/>
    </source>
</evidence>
<dbReference type="Pfam" id="PF00703">
    <property type="entry name" value="Glyco_hydro_2"/>
    <property type="match status" value="1"/>
</dbReference>
<dbReference type="GO" id="GO:0005975">
    <property type="term" value="P:carbohydrate metabolic process"/>
    <property type="evidence" value="ECO:0007669"/>
    <property type="project" value="InterPro"/>
</dbReference>
<evidence type="ECO:0000259" key="10">
    <source>
        <dbReference type="Pfam" id="PF22666"/>
    </source>
</evidence>
<feature type="signal peptide" evidence="7">
    <location>
        <begin position="1"/>
        <end position="19"/>
    </location>
</feature>
<dbReference type="InterPro" id="IPR008979">
    <property type="entry name" value="Galactose-bd-like_sf"/>
</dbReference>
<dbReference type="Pfam" id="PF02836">
    <property type="entry name" value="Glyco_hydro_2_C"/>
    <property type="match status" value="1"/>
</dbReference>
<dbReference type="Gene3D" id="2.60.40.10">
    <property type="entry name" value="Immunoglobulins"/>
    <property type="match status" value="1"/>
</dbReference>
<name>A0A0J1HB07_9GAMM</name>
<dbReference type="SUPFAM" id="SSF49303">
    <property type="entry name" value="beta-Galactosidase/glucuronidase domain"/>
    <property type="match status" value="1"/>
</dbReference>
<dbReference type="EMBL" id="LDOT01000002">
    <property type="protein sequence ID" value="KLV08840.1"/>
    <property type="molecule type" value="Genomic_DNA"/>
</dbReference>
<dbReference type="PANTHER" id="PTHR43730">
    <property type="entry name" value="BETA-MANNOSIDASE"/>
    <property type="match status" value="1"/>
</dbReference>
<evidence type="ECO:0000256" key="3">
    <source>
        <dbReference type="ARBA" id="ARBA00012754"/>
    </source>
</evidence>
<dbReference type="Gene3D" id="2.60.120.260">
    <property type="entry name" value="Galactose-binding domain-like"/>
    <property type="match status" value="1"/>
</dbReference>
<evidence type="ECO:0000256" key="5">
    <source>
        <dbReference type="ARBA" id="ARBA00022801"/>
    </source>
</evidence>
<keyword evidence="12" id="KW-1185">Reference proteome</keyword>
<dbReference type="STRING" id="1195763.ABT56_01050"/>
<dbReference type="PROSITE" id="PS51257">
    <property type="entry name" value="PROKAR_LIPOPROTEIN"/>
    <property type="match status" value="1"/>
</dbReference>
<protein>
    <recommendedName>
        <fullName evidence="3">beta-mannosidase</fullName>
        <ecNumber evidence="3">3.2.1.25</ecNumber>
    </recommendedName>
</protein>
<dbReference type="InterPro" id="IPR036156">
    <property type="entry name" value="Beta-gal/glucu_dom_sf"/>
</dbReference>
<dbReference type="InterPro" id="IPR006102">
    <property type="entry name" value="Ig-like_GH2"/>
</dbReference>
<evidence type="ECO:0000259" key="8">
    <source>
        <dbReference type="Pfam" id="PF00703"/>
    </source>
</evidence>
<dbReference type="GO" id="GO:0004567">
    <property type="term" value="F:beta-mannosidase activity"/>
    <property type="evidence" value="ECO:0007669"/>
    <property type="project" value="UniProtKB-EC"/>
</dbReference>
<gene>
    <name evidence="11" type="ORF">ABT56_01050</name>
</gene>
<dbReference type="InterPro" id="IPR054593">
    <property type="entry name" value="Beta-mannosidase-like_N2"/>
</dbReference>
<keyword evidence="4 7" id="KW-0732">Signal</keyword>
<feature type="chain" id="PRO_5005252315" description="beta-mannosidase" evidence="7">
    <location>
        <begin position="20"/>
        <end position="729"/>
    </location>
</feature>
<evidence type="ECO:0000256" key="1">
    <source>
        <dbReference type="ARBA" id="ARBA00000829"/>
    </source>
</evidence>
<evidence type="ECO:0000256" key="6">
    <source>
        <dbReference type="ARBA" id="ARBA00023295"/>
    </source>
</evidence>
<keyword evidence="5" id="KW-0378">Hydrolase</keyword>
<evidence type="ECO:0000313" key="12">
    <source>
        <dbReference type="Proteomes" id="UP000036097"/>
    </source>
</evidence>
<dbReference type="EC" id="3.2.1.25" evidence="3"/>
<feature type="domain" description="Glycoside hydrolase family 2 catalytic" evidence="9">
    <location>
        <begin position="324"/>
        <end position="515"/>
    </location>
</feature>
<proteinExistence type="inferred from homology"/>
<comment type="caution">
    <text evidence="11">The sequence shown here is derived from an EMBL/GenBank/DDBJ whole genome shotgun (WGS) entry which is preliminary data.</text>
</comment>
<keyword evidence="6" id="KW-0326">Glycosidase</keyword>
<dbReference type="Pfam" id="PF22666">
    <property type="entry name" value="Glyco_hydro_2_N2"/>
    <property type="match status" value="1"/>
</dbReference>
<dbReference type="PANTHER" id="PTHR43730:SF1">
    <property type="entry name" value="BETA-MANNOSIDASE"/>
    <property type="match status" value="1"/>
</dbReference>
<dbReference type="InterPro" id="IPR013783">
    <property type="entry name" value="Ig-like_fold"/>
</dbReference>
<comment type="catalytic activity">
    <reaction evidence="1">
        <text>Hydrolysis of terminal, non-reducing beta-D-mannose residues in beta-D-mannosides.</text>
        <dbReference type="EC" id="3.2.1.25"/>
    </reaction>
</comment>
<dbReference type="GO" id="GO:0006516">
    <property type="term" value="P:glycoprotein catabolic process"/>
    <property type="evidence" value="ECO:0007669"/>
    <property type="project" value="TreeGrafter"/>
</dbReference>
<evidence type="ECO:0000256" key="4">
    <source>
        <dbReference type="ARBA" id="ARBA00022729"/>
    </source>
</evidence>
<reference evidence="11 12" key="1">
    <citation type="submission" date="2015-05" db="EMBL/GenBank/DDBJ databases">
        <title>Photobacterium galathea sp. nov.</title>
        <authorList>
            <person name="Machado H."/>
            <person name="Gram L."/>
        </authorList>
    </citation>
    <scope>NUCLEOTIDE SEQUENCE [LARGE SCALE GENOMIC DNA]</scope>
    <source>
        <strain evidence="11 12">CGMCC 1.12159</strain>
    </source>
</reference>
<evidence type="ECO:0000259" key="9">
    <source>
        <dbReference type="Pfam" id="PF02836"/>
    </source>
</evidence>